<proteinExistence type="predicted"/>
<evidence type="ECO:0000313" key="3">
    <source>
        <dbReference type="Proteomes" id="UP000009881"/>
    </source>
</evidence>
<accession>K9HSI3</accession>
<dbReference type="AlphaFoldDB" id="K9HSI3"/>
<dbReference type="STRING" id="1238182.C882_3669"/>
<organism evidence="2 3">
    <name type="scientific">Caenispirillum salinarum AK4</name>
    <dbReference type="NCBI Taxonomy" id="1238182"/>
    <lineage>
        <taxon>Bacteria</taxon>
        <taxon>Pseudomonadati</taxon>
        <taxon>Pseudomonadota</taxon>
        <taxon>Alphaproteobacteria</taxon>
        <taxon>Rhodospirillales</taxon>
        <taxon>Novispirillaceae</taxon>
        <taxon>Caenispirillum</taxon>
    </lineage>
</organism>
<evidence type="ECO:0000259" key="1">
    <source>
        <dbReference type="PROSITE" id="PS51379"/>
    </source>
</evidence>
<dbReference type="InterPro" id="IPR017896">
    <property type="entry name" value="4Fe4S_Fe-S-bd"/>
</dbReference>
<reference evidence="2 3" key="1">
    <citation type="journal article" date="2013" name="Genome Announc.">
        <title>Draft Genome Sequence of an Alphaproteobacterium, Caenispirillum salinarum AK4(T), Isolated from a Solar Saltern.</title>
        <authorList>
            <person name="Khatri I."/>
            <person name="Singh A."/>
            <person name="Korpole S."/>
            <person name="Pinnaka A.K."/>
            <person name="Subramanian S."/>
        </authorList>
    </citation>
    <scope>NUCLEOTIDE SEQUENCE [LARGE SCALE GENOMIC DNA]</scope>
    <source>
        <strain evidence="2 3">AK4</strain>
    </source>
</reference>
<dbReference type="EMBL" id="ANHY01000006">
    <property type="protein sequence ID" value="EKV31296.1"/>
    <property type="molecule type" value="Genomic_DNA"/>
</dbReference>
<gene>
    <name evidence="2" type="ORF">C882_3669</name>
</gene>
<evidence type="ECO:0000313" key="2">
    <source>
        <dbReference type="EMBL" id="EKV31296.1"/>
    </source>
</evidence>
<dbReference type="Proteomes" id="UP000009881">
    <property type="component" value="Unassembled WGS sequence"/>
</dbReference>
<feature type="domain" description="4Fe-4S ferredoxin-type" evidence="1">
    <location>
        <begin position="4"/>
        <end position="37"/>
    </location>
</feature>
<keyword evidence="3" id="KW-1185">Reference proteome</keyword>
<sequence>MKGDTYIIDAAKCTECEDQGSPQCASVCPVDGTCVPA</sequence>
<protein>
    <submittedName>
        <fullName evidence="2">4Fe-4S ferredoxin, nitrogenase-associated</fullName>
    </submittedName>
</protein>
<dbReference type="PROSITE" id="PS51379">
    <property type="entry name" value="4FE4S_FER_2"/>
    <property type="match status" value="1"/>
</dbReference>
<name>K9HSI3_9PROT</name>
<comment type="caution">
    <text evidence="2">The sequence shown here is derived from an EMBL/GenBank/DDBJ whole genome shotgun (WGS) entry which is preliminary data.</text>
</comment>
<dbReference type="SUPFAM" id="SSF54862">
    <property type="entry name" value="4Fe-4S ferredoxins"/>
    <property type="match status" value="1"/>
</dbReference>
<dbReference type="Gene3D" id="3.30.70.20">
    <property type="match status" value="1"/>
</dbReference>